<reference evidence="3" key="1">
    <citation type="submission" date="2021-10" db="EMBL/GenBank/DDBJ databases">
        <title>Tamlana sargassums sp. nov., and Tamlana laminarinivorans sp. nov., two new bacteria isolated from the brown alga.</title>
        <authorList>
            <person name="Li J."/>
        </authorList>
    </citation>
    <scope>NUCLEOTIDE SEQUENCE</scope>
    <source>
        <strain evidence="3">62-3</strain>
    </source>
</reference>
<keyword evidence="4" id="KW-1185">Reference proteome</keyword>
<sequence>MRMYQFKNILFLLITLLLYCCNSSNKNVNPVTPNSKTEKKPNIIYILADDLGYGDVGVYGQTKFNTPNIDKLAQNGMLFTQHYSGSTVCAPSRSALMTGMHTGHTAIRGNKEIKPEGQHPIPDQTFTIAEQLKEVGYKTGAFGKWGLGFPKSEGDPTLQGFDTFFGYNCQRLGHHYYPHHLWHNNDSIVLQKNKGHLKGTYAPKLIHEKTIEFIEKNKDTSFFAYVASVIPHAELAAPENILKAHSGKYNPETPYIGTDDGPKYRQGAYESQKEPHAAFAAMVEILDNQVGEIVNKIKELGLEDNTIIIFTSDNGPHKEGGADPEYFNSNGELRGFKRDLYEGGIRVPMIASWPGKIQPGTKTNHISAFWDVFPTLSDIAETNTPDNIDGISFLPTLIGDTNSQKNHDYLYWEFHERGGRQAVRKGNWKAVKYNVLKKGESKIQLYDLSTDIGEKHNIAAQHPEIVKEMEQILKEARTNSDVFTFNQTAFLNVK</sequence>
<keyword evidence="1" id="KW-0732">Signal</keyword>
<accession>A0A9X1I4U7</accession>
<feature type="signal peptide" evidence="1">
    <location>
        <begin position="1"/>
        <end position="26"/>
    </location>
</feature>
<feature type="domain" description="Sulfatase N-terminal" evidence="2">
    <location>
        <begin position="41"/>
        <end position="380"/>
    </location>
</feature>
<evidence type="ECO:0000313" key="4">
    <source>
        <dbReference type="Proteomes" id="UP001139286"/>
    </source>
</evidence>
<dbReference type="Gene3D" id="3.40.720.10">
    <property type="entry name" value="Alkaline Phosphatase, subunit A"/>
    <property type="match status" value="1"/>
</dbReference>
<dbReference type="EMBL" id="JAJAPX010000002">
    <property type="protein sequence ID" value="MCB4807870.1"/>
    <property type="molecule type" value="Genomic_DNA"/>
</dbReference>
<dbReference type="AlphaFoldDB" id="A0A9X1I4U7"/>
<dbReference type="PANTHER" id="PTHR43751">
    <property type="entry name" value="SULFATASE"/>
    <property type="match status" value="1"/>
</dbReference>
<proteinExistence type="predicted"/>
<feature type="chain" id="PRO_5040826306" evidence="1">
    <location>
        <begin position="27"/>
        <end position="494"/>
    </location>
</feature>
<dbReference type="Gene3D" id="3.30.1120.10">
    <property type="match status" value="1"/>
</dbReference>
<dbReference type="PANTHER" id="PTHR43751:SF3">
    <property type="entry name" value="SULFATASE N-TERMINAL DOMAIN-CONTAINING PROTEIN"/>
    <property type="match status" value="1"/>
</dbReference>
<dbReference type="CDD" id="cd16145">
    <property type="entry name" value="ARS_like"/>
    <property type="match status" value="1"/>
</dbReference>
<organism evidence="3 4">
    <name type="scientific">Neotamlana sargassicola</name>
    <dbReference type="NCBI Taxonomy" id="2883125"/>
    <lineage>
        <taxon>Bacteria</taxon>
        <taxon>Pseudomonadati</taxon>
        <taxon>Bacteroidota</taxon>
        <taxon>Flavobacteriia</taxon>
        <taxon>Flavobacteriales</taxon>
        <taxon>Flavobacteriaceae</taxon>
        <taxon>Neotamlana</taxon>
    </lineage>
</organism>
<name>A0A9X1I4U7_9FLAO</name>
<dbReference type="SUPFAM" id="SSF53649">
    <property type="entry name" value="Alkaline phosphatase-like"/>
    <property type="match status" value="1"/>
</dbReference>
<dbReference type="InterPro" id="IPR017850">
    <property type="entry name" value="Alkaline_phosphatase_core_sf"/>
</dbReference>
<protein>
    <submittedName>
        <fullName evidence="3">Arylsulfatase</fullName>
    </submittedName>
</protein>
<dbReference type="InterPro" id="IPR052701">
    <property type="entry name" value="GAG_Ulvan_Degrading_Sulfatases"/>
</dbReference>
<gene>
    <name evidence="3" type="ORF">LG651_06370</name>
</gene>
<evidence type="ECO:0000256" key="1">
    <source>
        <dbReference type="SAM" id="SignalP"/>
    </source>
</evidence>
<dbReference type="InterPro" id="IPR000917">
    <property type="entry name" value="Sulfatase_N"/>
</dbReference>
<dbReference type="Proteomes" id="UP001139286">
    <property type="component" value="Unassembled WGS sequence"/>
</dbReference>
<dbReference type="Pfam" id="PF00884">
    <property type="entry name" value="Sulfatase"/>
    <property type="match status" value="1"/>
</dbReference>
<evidence type="ECO:0000259" key="2">
    <source>
        <dbReference type="Pfam" id="PF00884"/>
    </source>
</evidence>
<comment type="caution">
    <text evidence="3">The sequence shown here is derived from an EMBL/GenBank/DDBJ whole genome shotgun (WGS) entry which is preliminary data.</text>
</comment>
<evidence type="ECO:0000313" key="3">
    <source>
        <dbReference type="EMBL" id="MCB4807870.1"/>
    </source>
</evidence>